<comment type="caution">
    <text evidence="8">The sequence shown here is derived from an EMBL/GenBank/DDBJ whole genome shotgun (WGS) entry which is preliminary data.</text>
</comment>
<organism evidence="8 9">
    <name type="scientific">Massariosphaeria phaeospora</name>
    <dbReference type="NCBI Taxonomy" id="100035"/>
    <lineage>
        <taxon>Eukaryota</taxon>
        <taxon>Fungi</taxon>
        <taxon>Dikarya</taxon>
        <taxon>Ascomycota</taxon>
        <taxon>Pezizomycotina</taxon>
        <taxon>Dothideomycetes</taxon>
        <taxon>Pleosporomycetidae</taxon>
        <taxon>Pleosporales</taxon>
        <taxon>Pleosporales incertae sedis</taxon>
        <taxon>Massariosphaeria</taxon>
    </lineage>
</organism>
<dbReference type="OrthoDB" id="342900at2759"/>
<evidence type="ECO:0000256" key="2">
    <source>
        <dbReference type="ARBA" id="ARBA00009340"/>
    </source>
</evidence>
<dbReference type="InterPro" id="IPR024687">
    <property type="entry name" value="MMS19_C"/>
</dbReference>
<evidence type="ECO:0000256" key="3">
    <source>
        <dbReference type="ARBA" id="ARBA00022737"/>
    </source>
</evidence>
<proteinExistence type="inferred from homology"/>
<dbReference type="PANTHER" id="PTHR12891:SF0">
    <property type="entry name" value="MMS19 NUCLEOTIDE EXCISION REPAIR PROTEIN HOMOLOG"/>
    <property type="match status" value="1"/>
</dbReference>
<dbReference type="GO" id="GO:0006281">
    <property type="term" value="P:DNA repair"/>
    <property type="evidence" value="ECO:0007669"/>
    <property type="project" value="UniProtKB-UniRule"/>
</dbReference>
<dbReference type="SUPFAM" id="SSF48371">
    <property type="entry name" value="ARM repeat"/>
    <property type="match status" value="1"/>
</dbReference>
<dbReference type="Gene3D" id="1.25.10.10">
    <property type="entry name" value="Leucine-rich Repeat Variant"/>
    <property type="match status" value="2"/>
</dbReference>
<evidence type="ECO:0000259" key="7">
    <source>
        <dbReference type="Pfam" id="PF14500"/>
    </source>
</evidence>
<protein>
    <recommendedName>
        <fullName evidence="5">MMS19 nucleotide excision repair protein</fullName>
    </recommendedName>
</protein>
<feature type="domain" description="MMS19 N-terminal" evidence="7">
    <location>
        <begin position="40"/>
        <end position="305"/>
    </location>
</feature>
<dbReference type="GO" id="GO:0016226">
    <property type="term" value="P:iron-sulfur cluster assembly"/>
    <property type="evidence" value="ECO:0007669"/>
    <property type="project" value="UniProtKB-UniRule"/>
</dbReference>
<keyword evidence="9" id="KW-1185">Reference proteome</keyword>
<dbReference type="Proteomes" id="UP000481861">
    <property type="component" value="Unassembled WGS sequence"/>
</dbReference>
<dbReference type="PANTHER" id="PTHR12891">
    <property type="entry name" value="DNA REPAIR/TRANSCRIPTION PROTEIN MET18/MMS19"/>
    <property type="match status" value="1"/>
</dbReference>
<dbReference type="InterPro" id="IPR029240">
    <property type="entry name" value="MMS19_N"/>
</dbReference>
<keyword evidence="4 5" id="KW-0539">Nucleus</keyword>
<evidence type="ECO:0000256" key="4">
    <source>
        <dbReference type="ARBA" id="ARBA00023242"/>
    </source>
</evidence>
<evidence type="ECO:0000259" key="6">
    <source>
        <dbReference type="Pfam" id="PF12460"/>
    </source>
</evidence>
<gene>
    <name evidence="8" type="ORF">BDV95DRAFT_485950</name>
</gene>
<keyword evidence="5" id="KW-0227">DNA damage</keyword>
<comment type="subcellular location">
    <subcellularLocation>
        <location evidence="1 5">Nucleus</location>
    </subcellularLocation>
</comment>
<evidence type="ECO:0000256" key="1">
    <source>
        <dbReference type="ARBA" id="ARBA00004123"/>
    </source>
</evidence>
<dbReference type="EMBL" id="JAADJZ010000005">
    <property type="protein sequence ID" value="KAF2874739.1"/>
    <property type="molecule type" value="Genomic_DNA"/>
</dbReference>
<evidence type="ECO:0000313" key="9">
    <source>
        <dbReference type="Proteomes" id="UP000481861"/>
    </source>
</evidence>
<dbReference type="GO" id="GO:0051604">
    <property type="term" value="P:protein maturation"/>
    <property type="evidence" value="ECO:0007669"/>
    <property type="project" value="UniProtKB-UniRule"/>
</dbReference>
<dbReference type="InterPro" id="IPR039920">
    <property type="entry name" value="MMS19"/>
</dbReference>
<keyword evidence="5" id="KW-0234">DNA repair</keyword>
<name>A0A7C8MD64_9PLEO</name>
<dbReference type="GO" id="GO:0097361">
    <property type="term" value="C:cytosolic [4Fe-4S] assembly targeting complex"/>
    <property type="evidence" value="ECO:0007669"/>
    <property type="project" value="UniProtKB-UniRule"/>
</dbReference>
<reference evidence="8 9" key="1">
    <citation type="submission" date="2020-01" db="EMBL/GenBank/DDBJ databases">
        <authorList>
            <consortium name="DOE Joint Genome Institute"/>
            <person name="Haridas S."/>
            <person name="Albert R."/>
            <person name="Binder M."/>
            <person name="Bloem J."/>
            <person name="Labutti K."/>
            <person name="Salamov A."/>
            <person name="Andreopoulos B."/>
            <person name="Baker S.E."/>
            <person name="Barry K."/>
            <person name="Bills G."/>
            <person name="Bluhm B.H."/>
            <person name="Cannon C."/>
            <person name="Castanera R."/>
            <person name="Culley D.E."/>
            <person name="Daum C."/>
            <person name="Ezra D."/>
            <person name="Gonzalez J.B."/>
            <person name="Henrissat B."/>
            <person name="Kuo A."/>
            <person name="Liang C."/>
            <person name="Lipzen A."/>
            <person name="Lutzoni F."/>
            <person name="Magnuson J."/>
            <person name="Mondo S."/>
            <person name="Nolan M."/>
            <person name="Ohm R."/>
            <person name="Pangilinan J."/>
            <person name="Park H.-J.H."/>
            <person name="Ramirez L."/>
            <person name="Alfaro M."/>
            <person name="Sun H."/>
            <person name="Tritt A."/>
            <person name="Yoshinaga Y."/>
            <person name="Zwiers L.-H.L."/>
            <person name="Turgeon B.G."/>
            <person name="Goodwin S.B."/>
            <person name="Spatafora J.W."/>
            <person name="Crous P.W."/>
            <person name="Grigoriev I.V."/>
        </authorList>
    </citation>
    <scope>NUCLEOTIDE SEQUENCE [LARGE SCALE GENOMIC DNA]</scope>
    <source>
        <strain evidence="8 9">CBS 611.86</strain>
    </source>
</reference>
<evidence type="ECO:0000256" key="5">
    <source>
        <dbReference type="RuleBase" id="RU367072"/>
    </source>
</evidence>
<comment type="function">
    <text evidence="5">Key component of the cytosolic iron-sulfur protein assembly (CIA) complex, a multiprotein complex that mediates the incorporation of iron-sulfur cluster into apoproteins specifically involved in DNA metabolism and genomic integrity. In the CIA complex, MMS19 acts as an adapter between early-acting CIA components and a subset of cellular target iron-sulfur proteins.</text>
</comment>
<accession>A0A7C8MD64</accession>
<dbReference type="Pfam" id="PF14500">
    <property type="entry name" value="MMS19_N"/>
    <property type="match status" value="1"/>
</dbReference>
<dbReference type="InterPro" id="IPR016024">
    <property type="entry name" value="ARM-type_fold"/>
</dbReference>
<dbReference type="InterPro" id="IPR011989">
    <property type="entry name" value="ARM-like"/>
</dbReference>
<dbReference type="GO" id="GO:0005634">
    <property type="term" value="C:nucleus"/>
    <property type="evidence" value="ECO:0007669"/>
    <property type="project" value="UniProtKB-SubCell"/>
</dbReference>
<evidence type="ECO:0000313" key="8">
    <source>
        <dbReference type="EMBL" id="KAF2874739.1"/>
    </source>
</evidence>
<feature type="domain" description="MMS19 C-terminal" evidence="6">
    <location>
        <begin position="550"/>
        <end position="971"/>
    </location>
</feature>
<sequence length="1025" mass="113768">MSDIQQYLLDCDRNKREASSVAQRSAARLQTPDLKLLTLIEQLAEYCNSEDGATRAKTMAYLAEVLGFVPQKVLSLQQRILLCDFLLSRLEDSEGLGPCAKGLMALEERGKWDNERVVKIMETLLAHTSPLRQYKQQSERYPVLRLVDTLMARYRDALRSHHEASTDFLSRFIAYFDGEKDPRNLMVVFSILKVPMAEWNIGAEAQELFDAVFNYFPITFRPPPDDPYGITAQDLKDRLRDCIASTPDFAPYAFPALLDKLDSTAMNTKRDVLHSITSCVVEYGPRTTSLYSITLWDALKFEILNVQEEDLAHEALDGLAAIARTLSQGTSGPLNAYLRPIIKECNEHLEDAPTKQSEASARILHKIADVSAEVTNILLAGILPNLFHLFQTAETMAKRRGLLEVLVQLIRANISVYGDWRSMGTDGEQAANNPLAQYRDQALEIMVNGLETAPVNEVSFRLVCLEGLLQLSKVRSLLSDESVGRITQLLHSVVIHEEPYGKNEIKEASIDGLVEIAHQKPQVVVDKAFPAFMAQLPDTDVDGSKAYVPVLEAFAKLGSEDKIFDTVILRLKNKFSSAVKQNASSAYIIALLSAILYALVQGANKLEQNPESSTYYQDIALPLLQRTSSSDASHPEALDDETTLDLVGRICSTIIRSRSVHQQNAIATELYTLFRATPQAELPPFNPNAPLDTHRSMIVSTHLLASFRKEATLPCELQLLISSLAEYVQQPSLSNAVRAASLRQISLVINKFYPTAALKTCMDPLLSAPMQLFNQEKLDPPRIRLIFACLKAILLRSSPILSTLYPSLLSFLAHPQHGRTVAHGFATLLQPDDLLSKQNHCLISGLHKQKTFALLVPSITQAFRDATPENKPNYLVALSGILKWTPFDIVVGEVAVLASLLLQSLDLQREDAVKEAAIGTLTAVLQERASAIEEHAGSLVARLLANATATATAIPPPKVRVAALRCLTLMPEKMKLEVVLPYRKQVVRRLTAALDDRKRGVRGQAVRCRSRWLGVDEVGDEDEDE</sequence>
<dbReference type="AlphaFoldDB" id="A0A7C8MD64"/>
<keyword evidence="3" id="KW-0677">Repeat</keyword>
<comment type="similarity">
    <text evidence="2 5">Belongs to the MET18/MMS19 family.</text>
</comment>
<dbReference type="Pfam" id="PF12460">
    <property type="entry name" value="MMS19_C"/>
    <property type="match status" value="1"/>
</dbReference>